<dbReference type="EMBL" id="JBBNAF010000010">
    <property type="protein sequence ID" value="KAK9108513.1"/>
    <property type="molecule type" value="Genomic_DNA"/>
</dbReference>
<evidence type="ECO:0000256" key="2">
    <source>
        <dbReference type="ARBA" id="ARBA00023015"/>
    </source>
</evidence>
<accession>A0AAP0I4K9</accession>
<comment type="caution">
    <text evidence="9">The sequence shown here is derived from an EMBL/GenBank/DDBJ whole genome shotgun (WGS) entry which is preliminary data.</text>
</comment>
<keyword evidence="10" id="KW-1185">Reference proteome</keyword>
<dbReference type="InterPro" id="IPR015300">
    <property type="entry name" value="DNA-bd_pseudobarrel_sf"/>
</dbReference>
<evidence type="ECO:0000256" key="4">
    <source>
        <dbReference type="ARBA" id="ARBA00023163"/>
    </source>
</evidence>
<dbReference type="SUPFAM" id="SSF101936">
    <property type="entry name" value="DNA-binding pseudobarrel domain"/>
    <property type="match status" value="1"/>
</dbReference>
<dbReference type="InterPro" id="IPR001471">
    <property type="entry name" value="AP2/ERF_dom"/>
</dbReference>
<name>A0AAP0I4K9_9MAGN</name>
<dbReference type="GO" id="GO:0005634">
    <property type="term" value="C:nucleus"/>
    <property type="evidence" value="ECO:0007669"/>
    <property type="project" value="UniProtKB-SubCell"/>
</dbReference>
<dbReference type="GO" id="GO:0003677">
    <property type="term" value="F:DNA binding"/>
    <property type="evidence" value="ECO:0007669"/>
    <property type="project" value="UniProtKB-KW"/>
</dbReference>
<dbReference type="GO" id="GO:0003700">
    <property type="term" value="F:DNA-binding transcription factor activity"/>
    <property type="evidence" value="ECO:0007669"/>
    <property type="project" value="InterPro"/>
</dbReference>
<dbReference type="SMART" id="SM01019">
    <property type="entry name" value="B3"/>
    <property type="match status" value="1"/>
</dbReference>
<evidence type="ECO:0000313" key="9">
    <source>
        <dbReference type="EMBL" id="KAK9108513.1"/>
    </source>
</evidence>
<dbReference type="CDD" id="cd00018">
    <property type="entry name" value="AP2"/>
    <property type="match status" value="1"/>
</dbReference>
<keyword evidence="2" id="KW-0805">Transcription regulation</keyword>
<dbReference type="Gene3D" id="2.40.330.10">
    <property type="entry name" value="DNA-binding pseudobarrel domain"/>
    <property type="match status" value="1"/>
</dbReference>
<dbReference type="InterPro" id="IPR003340">
    <property type="entry name" value="B3_DNA-bd"/>
</dbReference>
<dbReference type="SUPFAM" id="SSF54171">
    <property type="entry name" value="DNA-binding domain"/>
    <property type="match status" value="1"/>
</dbReference>
<evidence type="ECO:0000256" key="3">
    <source>
        <dbReference type="ARBA" id="ARBA00023125"/>
    </source>
</evidence>
<feature type="region of interest" description="Disordered" evidence="6">
    <location>
        <begin position="1"/>
        <end position="42"/>
    </location>
</feature>
<evidence type="ECO:0000313" key="10">
    <source>
        <dbReference type="Proteomes" id="UP001420932"/>
    </source>
</evidence>
<dbReference type="SMART" id="SM00380">
    <property type="entry name" value="AP2"/>
    <property type="match status" value="1"/>
</dbReference>
<dbReference type="InterPro" id="IPR044800">
    <property type="entry name" value="LEC2-like"/>
</dbReference>
<dbReference type="PROSITE" id="PS50863">
    <property type="entry name" value="B3"/>
    <property type="match status" value="1"/>
</dbReference>
<dbReference type="AlphaFoldDB" id="A0AAP0I4K9"/>
<evidence type="ECO:0000256" key="1">
    <source>
        <dbReference type="ARBA" id="ARBA00004123"/>
    </source>
</evidence>
<proteinExistence type="predicted"/>
<feature type="domain" description="TF-B3" evidence="7">
    <location>
        <begin position="166"/>
        <end position="284"/>
    </location>
</feature>
<dbReference type="PANTHER" id="PTHR31140:SF58">
    <property type="entry name" value="DNA-BINDING PROTEIN RAV1"/>
    <property type="match status" value="1"/>
</dbReference>
<organism evidence="9 10">
    <name type="scientific">Stephania yunnanensis</name>
    <dbReference type="NCBI Taxonomy" id="152371"/>
    <lineage>
        <taxon>Eukaryota</taxon>
        <taxon>Viridiplantae</taxon>
        <taxon>Streptophyta</taxon>
        <taxon>Embryophyta</taxon>
        <taxon>Tracheophyta</taxon>
        <taxon>Spermatophyta</taxon>
        <taxon>Magnoliopsida</taxon>
        <taxon>Ranunculales</taxon>
        <taxon>Menispermaceae</taxon>
        <taxon>Menispermoideae</taxon>
        <taxon>Cissampelideae</taxon>
        <taxon>Stephania</taxon>
    </lineage>
</organism>
<dbReference type="InterPro" id="IPR036955">
    <property type="entry name" value="AP2/ERF_dom_sf"/>
</dbReference>
<sequence length="324" mass="37040">MESVISCSGTYMTTEGSDSNSSSNMREFKRRRSPAESSASSGRYKGVVLQQNGHWGAQIYAKHQRIWLGTFKSDKEAAMAYDSAAVKLRNGDTQRNFPLNSLTLQEHNFQCLHTTDETLNMIKDGSYQTKFMDFVRTQSVTIESQVENGPAKGSVREGGFSCQQLFRKELTPSDVGKLNRLVIPKKHAVNYFLKVSELNSSEDDQGEGGTDDVQLAFFDRQMKEWKFRYCYWKSSQSFVFTRGWNRFVKEKSLKEKDVVAFYRCESNEGLRGQQAFCMIDIEYNIGEKKEGYVKAVHEDMGTLDEEENKTTKKKGFRLFGVEIA</sequence>
<feature type="domain" description="AP2/ERF" evidence="8">
    <location>
        <begin position="43"/>
        <end position="98"/>
    </location>
</feature>
<evidence type="ECO:0000256" key="5">
    <source>
        <dbReference type="ARBA" id="ARBA00023242"/>
    </source>
</evidence>
<keyword evidence="5" id="KW-0539">Nucleus</keyword>
<evidence type="ECO:0000259" key="8">
    <source>
        <dbReference type="PROSITE" id="PS51032"/>
    </source>
</evidence>
<reference evidence="9 10" key="1">
    <citation type="submission" date="2024-01" db="EMBL/GenBank/DDBJ databases">
        <title>Genome assemblies of Stephania.</title>
        <authorList>
            <person name="Yang L."/>
        </authorList>
    </citation>
    <scope>NUCLEOTIDE SEQUENCE [LARGE SCALE GENOMIC DNA]</scope>
    <source>
        <strain evidence="9">YNDBR</strain>
        <tissue evidence="9">Leaf</tissue>
    </source>
</reference>
<feature type="compositionally biased region" description="Polar residues" evidence="6">
    <location>
        <begin position="1"/>
        <end position="25"/>
    </location>
</feature>
<gene>
    <name evidence="9" type="ORF">Syun_024524</name>
</gene>
<dbReference type="Gene3D" id="3.30.730.10">
    <property type="entry name" value="AP2/ERF domain"/>
    <property type="match status" value="1"/>
</dbReference>
<dbReference type="FunFam" id="3.30.730.10:FF:000008">
    <property type="entry name" value="AP2 domain-containing protein RAP2.8"/>
    <property type="match status" value="1"/>
</dbReference>
<dbReference type="PANTHER" id="PTHR31140">
    <property type="entry name" value="B3 DOMAIN-CONTAINING TRANSCRIPTION FACTOR ABI3"/>
    <property type="match status" value="1"/>
</dbReference>
<dbReference type="InterPro" id="IPR016177">
    <property type="entry name" value="DNA-bd_dom_sf"/>
</dbReference>
<protein>
    <submittedName>
        <fullName evidence="9">Uncharacterized protein</fullName>
    </submittedName>
</protein>
<comment type="subcellular location">
    <subcellularLocation>
        <location evidence="1">Nucleus</location>
    </subcellularLocation>
</comment>
<dbReference type="CDD" id="cd10017">
    <property type="entry name" value="B3_DNA"/>
    <property type="match status" value="1"/>
</dbReference>
<evidence type="ECO:0000259" key="7">
    <source>
        <dbReference type="PROSITE" id="PS50863"/>
    </source>
</evidence>
<keyword evidence="3" id="KW-0238">DNA-binding</keyword>
<evidence type="ECO:0000256" key="6">
    <source>
        <dbReference type="SAM" id="MobiDB-lite"/>
    </source>
</evidence>
<dbReference type="Proteomes" id="UP001420932">
    <property type="component" value="Unassembled WGS sequence"/>
</dbReference>
<dbReference type="PROSITE" id="PS51032">
    <property type="entry name" value="AP2_ERF"/>
    <property type="match status" value="1"/>
</dbReference>
<dbReference type="Pfam" id="PF02362">
    <property type="entry name" value="B3"/>
    <property type="match status" value="1"/>
</dbReference>
<keyword evidence="4" id="KW-0804">Transcription</keyword>